<dbReference type="GO" id="GO:0016740">
    <property type="term" value="F:transferase activity"/>
    <property type="evidence" value="ECO:0007669"/>
    <property type="project" value="UniProtKB-KW"/>
</dbReference>
<sequence>MMTASTIAADVRAGRRTAVSVAEASLAAIAAGDAALNAFTHLDSTRALRTAAMIDAVVAAGGDPGPLAGVPFAVKNLFDLDGVTTIAGSKIEAGRPPATRDAFLVRRLLAAGAVPMGALNMDEYAYGFTTENAHYGPAHNPHDLNRMAGGSSGGSAAAVAGGLVPLSLGSDTNGSIRVPSAMCGIFGIKPTYGRLARTGSYLFAASFDHLGPFARSLEDLALAYDALQGLDPEDPAQSPAPVTMVTGLTGIEGLRIGVAGGHFARNAHPEALAAVGIFAAALGATTTVDLPLAAAGRAAAFLITMAEGGNLHLPDLISRAEDFDPATRDRFLAGTLLPAVWVQQAQRVRAAWRAQALAAFEHVDCFLTPTLPCVAPPIGQATMVVDGETLPTRPMLGVFTQPISCIGLPAMAVPLARPDGLPLSVQLVAAPWREDILFRVAGALVAAGVAGAPVVPGLVAPGPVTQS</sequence>
<feature type="domain" description="Amidase" evidence="1">
    <location>
        <begin position="21"/>
        <end position="436"/>
    </location>
</feature>
<organism evidence="2 3">
    <name type="scientific">Humitalea rosea</name>
    <dbReference type="NCBI Taxonomy" id="990373"/>
    <lineage>
        <taxon>Bacteria</taxon>
        <taxon>Pseudomonadati</taxon>
        <taxon>Pseudomonadota</taxon>
        <taxon>Alphaproteobacteria</taxon>
        <taxon>Acetobacterales</taxon>
        <taxon>Roseomonadaceae</taxon>
        <taxon>Humitalea</taxon>
    </lineage>
</organism>
<dbReference type="Proteomes" id="UP000249688">
    <property type="component" value="Unassembled WGS sequence"/>
</dbReference>
<dbReference type="RefSeq" id="WP_211314001.1">
    <property type="nucleotide sequence ID" value="NZ_QKYU01000002.1"/>
</dbReference>
<dbReference type="NCBIfam" id="NF006631">
    <property type="entry name" value="PRK09201.1"/>
    <property type="match status" value="1"/>
</dbReference>
<dbReference type="InterPro" id="IPR000120">
    <property type="entry name" value="Amidase"/>
</dbReference>
<dbReference type="Gene3D" id="3.90.1300.10">
    <property type="entry name" value="Amidase signature (AS) domain"/>
    <property type="match status" value="1"/>
</dbReference>
<dbReference type="InterPro" id="IPR014087">
    <property type="entry name" value="Carboxybiuret_hydro_AtzE"/>
</dbReference>
<dbReference type="PANTHER" id="PTHR11895:SF172">
    <property type="entry name" value="GLUTAMYL-TRNA(GLN) AMIDOTRANSFERASE"/>
    <property type="match status" value="1"/>
</dbReference>
<evidence type="ECO:0000313" key="3">
    <source>
        <dbReference type="Proteomes" id="UP000249688"/>
    </source>
</evidence>
<keyword evidence="2" id="KW-0808">Transferase</keyword>
<dbReference type="NCBIfam" id="TIGR02715">
    <property type="entry name" value="amido_AtzE"/>
    <property type="match status" value="1"/>
</dbReference>
<keyword evidence="3" id="KW-1185">Reference proteome</keyword>
<accession>A0A2W7IRV1</accession>
<gene>
    <name evidence="2" type="ORF">C8P66_10214</name>
</gene>
<dbReference type="InterPro" id="IPR023631">
    <property type="entry name" value="Amidase_dom"/>
</dbReference>
<dbReference type="InterPro" id="IPR036928">
    <property type="entry name" value="AS_sf"/>
</dbReference>
<dbReference type="Pfam" id="PF01425">
    <property type="entry name" value="Amidase"/>
    <property type="match status" value="1"/>
</dbReference>
<name>A0A2W7IRV1_9PROT</name>
<comment type="caution">
    <text evidence="2">The sequence shown here is derived from an EMBL/GenBank/DDBJ whole genome shotgun (WGS) entry which is preliminary data.</text>
</comment>
<evidence type="ECO:0000313" key="2">
    <source>
        <dbReference type="EMBL" id="PZW50326.1"/>
    </source>
</evidence>
<proteinExistence type="predicted"/>
<dbReference type="PANTHER" id="PTHR11895">
    <property type="entry name" value="TRANSAMIDASE"/>
    <property type="match status" value="1"/>
</dbReference>
<protein>
    <submittedName>
        <fullName evidence="2">Amidase/aspartyl-tRNA(Asn)/glutamyl-tRNA(Gln) amidotransferase subunit A</fullName>
    </submittedName>
</protein>
<dbReference type="EMBL" id="QKYU01000002">
    <property type="protein sequence ID" value="PZW50326.1"/>
    <property type="molecule type" value="Genomic_DNA"/>
</dbReference>
<dbReference type="SUPFAM" id="SSF75304">
    <property type="entry name" value="Amidase signature (AS) enzymes"/>
    <property type="match status" value="1"/>
</dbReference>
<evidence type="ECO:0000259" key="1">
    <source>
        <dbReference type="Pfam" id="PF01425"/>
    </source>
</evidence>
<dbReference type="AlphaFoldDB" id="A0A2W7IRV1"/>
<reference evidence="2 3" key="1">
    <citation type="submission" date="2018-06" db="EMBL/GenBank/DDBJ databases">
        <title>Genomic Encyclopedia of Archaeal and Bacterial Type Strains, Phase II (KMG-II): from individual species to whole genera.</title>
        <authorList>
            <person name="Goeker M."/>
        </authorList>
    </citation>
    <scope>NUCLEOTIDE SEQUENCE [LARGE SCALE GENOMIC DNA]</scope>
    <source>
        <strain evidence="2 3">DSM 24525</strain>
    </source>
</reference>